<gene>
    <name evidence="1" type="ORF">HPB50_007488</name>
</gene>
<keyword evidence="2" id="KW-1185">Reference proteome</keyword>
<evidence type="ECO:0000313" key="1">
    <source>
        <dbReference type="EMBL" id="KAH6929959.1"/>
    </source>
</evidence>
<reference evidence="1" key="1">
    <citation type="submission" date="2020-05" db="EMBL/GenBank/DDBJ databases">
        <title>Large-scale comparative analyses of tick genomes elucidate their genetic diversity and vector capacities.</title>
        <authorList>
            <person name="Jia N."/>
            <person name="Wang J."/>
            <person name="Shi W."/>
            <person name="Du L."/>
            <person name="Sun Y."/>
            <person name="Zhan W."/>
            <person name="Jiang J."/>
            <person name="Wang Q."/>
            <person name="Zhang B."/>
            <person name="Ji P."/>
            <person name="Sakyi L.B."/>
            <person name="Cui X."/>
            <person name="Yuan T."/>
            <person name="Jiang B."/>
            <person name="Yang W."/>
            <person name="Lam T.T.-Y."/>
            <person name="Chang Q."/>
            <person name="Ding S."/>
            <person name="Wang X."/>
            <person name="Zhu J."/>
            <person name="Ruan X."/>
            <person name="Zhao L."/>
            <person name="Wei J."/>
            <person name="Que T."/>
            <person name="Du C."/>
            <person name="Cheng J."/>
            <person name="Dai P."/>
            <person name="Han X."/>
            <person name="Huang E."/>
            <person name="Gao Y."/>
            <person name="Liu J."/>
            <person name="Shao H."/>
            <person name="Ye R."/>
            <person name="Li L."/>
            <person name="Wei W."/>
            <person name="Wang X."/>
            <person name="Wang C."/>
            <person name="Yang T."/>
            <person name="Huo Q."/>
            <person name="Li W."/>
            <person name="Guo W."/>
            <person name="Chen H."/>
            <person name="Zhou L."/>
            <person name="Ni X."/>
            <person name="Tian J."/>
            <person name="Zhou Y."/>
            <person name="Sheng Y."/>
            <person name="Liu T."/>
            <person name="Pan Y."/>
            <person name="Xia L."/>
            <person name="Li J."/>
            <person name="Zhao F."/>
            <person name="Cao W."/>
        </authorList>
    </citation>
    <scope>NUCLEOTIDE SEQUENCE</scope>
    <source>
        <strain evidence="1">Hyas-2018</strain>
    </source>
</reference>
<accession>A0ACB7S876</accession>
<dbReference type="Proteomes" id="UP000821845">
    <property type="component" value="Chromosome 5"/>
</dbReference>
<proteinExistence type="predicted"/>
<dbReference type="EMBL" id="CM023485">
    <property type="protein sequence ID" value="KAH6929959.1"/>
    <property type="molecule type" value="Genomic_DNA"/>
</dbReference>
<sequence>MSERRDSPLVLSAAVRVLPGKHLGKSCAAGGISIWRDAVAGTAATFRHLVPHSLASLWPISVRITSSFRCAKLEPPNLAPIGRRLLGCLEAGRWYRSVTCFSVSRTTLQPLWTSSRVMRADLDFLYSGPRLSPSGPCKSGRVDAAPPLVPPGVPGPVARTPNRCQGSRPSSSPADTARGRRRAPVIVRLPRLPALPGRFPQCGRVVRGRPSTHAARAAAARSADAVRSLSLSRALQQRPSDPLATRYVR</sequence>
<evidence type="ECO:0000313" key="2">
    <source>
        <dbReference type="Proteomes" id="UP000821845"/>
    </source>
</evidence>
<organism evidence="1 2">
    <name type="scientific">Hyalomma asiaticum</name>
    <name type="common">Tick</name>
    <dbReference type="NCBI Taxonomy" id="266040"/>
    <lineage>
        <taxon>Eukaryota</taxon>
        <taxon>Metazoa</taxon>
        <taxon>Ecdysozoa</taxon>
        <taxon>Arthropoda</taxon>
        <taxon>Chelicerata</taxon>
        <taxon>Arachnida</taxon>
        <taxon>Acari</taxon>
        <taxon>Parasitiformes</taxon>
        <taxon>Ixodida</taxon>
        <taxon>Ixodoidea</taxon>
        <taxon>Ixodidae</taxon>
        <taxon>Hyalomminae</taxon>
        <taxon>Hyalomma</taxon>
    </lineage>
</organism>
<protein>
    <submittedName>
        <fullName evidence="1">Uncharacterized protein</fullName>
    </submittedName>
</protein>
<name>A0ACB7S876_HYAAI</name>
<comment type="caution">
    <text evidence="1">The sequence shown here is derived from an EMBL/GenBank/DDBJ whole genome shotgun (WGS) entry which is preliminary data.</text>
</comment>